<feature type="non-terminal residue" evidence="2">
    <location>
        <position position="1"/>
    </location>
</feature>
<protein>
    <recommendedName>
        <fullName evidence="4">Type IV secretion protein Rhs</fullName>
    </recommendedName>
</protein>
<dbReference type="RefSeq" id="WP_157798315.1">
    <property type="nucleotide sequence ID" value="NZ_PGGC01000194.1"/>
</dbReference>
<gene>
    <name evidence="2" type="ORF">CUC53_17130</name>
</gene>
<reference evidence="2 3" key="1">
    <citation type="submission" date="2017-11" db="EMBL/GenBank/DDBJ databases">
        <title>Draft genome sequence of environmental isolate Aeromonas cavernicola sp. nov. MDC 2508.</title>
        <authorList>
            <person name="Colston S.M."/>
            <person name="Navarro A."/>
            <person name="Martinez-Murcia A.J."/>
            <person name="Graf J."/>
        </authorList>
    </citation>
    <scope>NUCLEOTIDE SEQUENCE [LARGE SCALE GENOMIC DNA]</scope>
    <source>
        <strain evidence="2 3">MDC 2508</strain>
    </source>
</reference>
<dbReference type="AlphaFoldDB" id="A0A2H9U0U3"/>
<evidence type="ECO:0000313" key="3">
    <source>
        <dbReference type="Proteomes" id="UP000235861"/>
    </source>
</evidence>
<organism evidence="2 3">
    <name type="scientific">Aeromonas cavernicola</name>
    <dbReference type="NCBI Taxonomy" id="1006623"/>
    <lineage>
        <taxon>Bacteria</taxon>
        <taxon>Pseudomonadati</taxon>
        <taxon>Pseudomonadota</taxon>
        <taxon>Gammaproteobacteria</taxon>
        <taxon>Aeromonadales</taxon>
        <taxon>Aeromonadaceae</taxon>
        <taxon>Aeromonas</taxon>
    </lineage>
</organism>
<proteinExistence type="predicted"/>
<name>A0A2H9U0U3_9GAMM</name>
<dbReference type="EMBL" id="PGGC01000194">
    <property type="protein sequence ID" value="PJG57599.1"/>
    <property type="molecule type" value="Genomic_DNA"/>
</dbReference>
<evidence type="ECO:0000313" key="2">
    <source>
        <dbReference type="EMBL" id="PJG57599.1"/>
    </source>
</evidence>
<feature type="region of interest" description="Disordered" evidence="1">
    <location>
        <begin position="1"/>
        <end position="56"/>
    </location>
</feature>
<dbReference type="OrthoDB" id="4219828at2"/>
<dbReference type="Proteomes" id="UP000235861">
    <property type="component" value="Unassembled WGS sequence"/>
</dbReference>
<sequence length="157" mass="16761">PNPIGWVDPLGLMNIPGECPPPKTAEADPIQPDRQGGPEEPPSVGQSTSSGIVNKGGRFADLDKAKLAGEVGHHMPQNAFNRSIDLSRSNGPAIGMTTEDHALTRTYAGKGKATMSQDAGLNARKRLGKDIYDLRFLFGTKYNKGSIEAIEYAKTLS</sequence>
<accession>A0A2H9U0U3</accession>
<evidence type="ECO:0008006" key="4">
    <source>
        <dbReference type="Google" id="ProtNLM"/>
    </source>
</evidence>
<comment type="caution">
    <text evidence="2">The sequence shown here is derived from an EMBL/GenBank/DDBJ whole genome shotgun (WGS) entry which is preliminary data.</text>
</comment>
<keyword evidence="3" id="KW-1185">Reference proteome</keyword>
<evidence type="ECO:0000256" key="1">
    <source>
        <dbReference type="SAM" id="MobiDB-lite"/>
    </source>
</evidence>